<feature type="transmembrane region" description="Helical" evidence="6">
    <location>
        <begin position="161"/>
        <end position="181"/>
    </location>
</feature>
<evidence type="ECO:0000256" key="1">
    <source>
        <dbReference type="ARBA" id="ARBA00004141"/>
    </source>
</evidence>
<reference evidence="7" key="3">
    <citation type="submission" date="2025-09" db="UniProtKB">
        <authorList>
            <consortium name="Ensembl"/>
        </authorList>
    </citation>
    <scope>IDENTIFICATION</scope>
</reference>
<accession>A0A672YL77</accession>
<name>A0A672YL77_9TELE</name>
<dbReference type="PANTHER" id="PTHR23320">
    <property type="entry name" value="MEMBRANE-SPANNING 4-DOMAINS SUBFAMILY A MS4A -RELATED"/>
    <property type="match status" value="1"/>
</dbReference>
<dbReference type="AlphaFoldDB" id="A0A672YL77"/>
<evidence type="ECO:0000256" key="5">
    <source>
        <dbReference type="ARBA" id="ARBA00023136"/>
    </source>
</evidence>
<dbReference type="Proteomes" id="UP000472271">
    <property type="component" value="Chromosome 1"/>
</dbReference>
<comment type="similarity">
    <text evidence="2">Belongs to the MS4A family.</text>
</comment>
<sequence>MAVAVTRDLTVQVLEDVNAAKLTDRQQALRAAIQRGEPKSLGVSQVMLGLMIIFYSIPLHLRSSSIIEYTEVIRLGVPWWSGLIFITAGAVAIFLDKHCNMKILQVCLIVSMLSVALSIVALIIYIVDFKKNPVSECIKQEYEDCDDKHYALNLSKGMKSALLLFTLTQTIISAIVCFLLYRQRRNFGQYATLNEGAPSSPTTVIPPELN</sequence>
<keyword evidence="5 6" id="KW-0472">Membrane</keyword>
<keyword evidence="8" id="KW-1185">Reference proteome</keyword>
<reference evidence="7" key="1">
    <citation type="submission" date="2019-06" db="EMBL/GenBank/DDBJ databases">
        <authorList>
            <consortium name="Wellcome Sanger Institute Data Sharing"/>
        </authorList>
    </citation>
    <scope>NUCLEOTIDE SEQUENCE [LARGE SCALE GENOMIC DNA]</scope>
</reference>
<keyword evidence="3 6" id="KW-0812">Transmembrane</keyword>
<dbReference type="OrthoDB" id="8936163at2759"/>
<evidence type="ECO:0000313" key="7">
    <source>
        <dbReference type="Ensembl" id="ENSSORP00005005360.1"/>
    </source>
</evidence>
<organism evidence="7 8">
    <name type="scientific">Sphaeramia orbicularis</name>
    <name type="common">orbiculate cardinalfish</name>
    <dbReference type="NCBI Taxonomy" id="375764"/>
    <lineage>
        <taxon>Eukaryota</taxon>
        <taxon>Metazoa</taxon>
        <taxon>Chordata</taxon>
        <taxon>Craniata</taxon>
        <taxon>Vertebrata</taxon>
        <taxon>Euteleostomi</taxon>
        <taxon>Actinopterygii</taxon>
        <taxon>Neopterygii</taxon>
        <taxon>Teleostei</taxon>
        <taxon>Neoteleostei</taxon>
        <taxon>Acanthomorphata</taxon>
        <taxon>Gobiaria</taxon>
        <taxon>Kurtiformes</taxon>
        <taxon>Apogonoidei</taxon>
        <taxon>Apogonidae</taxon>
        <taxon>Apogoninae</taxon>
        <taxon>Sphaeramia</taxon>
    </lineage>
</organism>
<evidence type="ECO:0000256" key="2">
    <source>
        <dbReference type="ARBA" id="ARBA00009565"/>
    </source>
</evidence>
<feature type="transmembrane region" description="Helical" evidence="6">
    <location>
        <begin position="40"/>
        <end position="57"/>
    </location>
</feature>
<evidence type="ECO:0000256" key="4">
    <source>
        <dbReference type="ARBA" id="ARBA00022989"/>
    </source>
</evidence>
<keyword evidence="4 6" id="KW-1133">Transmembrane helix</keyword>
<protein>
    <submittedName>
        <fullName evidence="7">Uncharacterized LOC115418961</fullName>
    </submittedName>
</protein>
<evidence type="ECO:0000256" key="6">
    <source>
        <dbReference type="SAM" id="Phobius"/>
    </source>
</evidence>
<dbReference type="InterPro" id="IPR007237">
    <property type="entry name" value="CD20-like"/>
</dbReference>
<dbReference type="InterPro" id="IPR030417">
    <property type="entry name" value="MS4A"/>
</dbReference>
<feature type="transmembrane region" description="Helical" evidence="6">
    <location>
        <begin position="77"/>
        <end position="95"/>
    </location>
</feature>
<gene>
    <name evidence="7" type="primary">tmem176</name>
</gene>
<dbReference type="InParanoid" id="A0A672YL77"/>
<evidence type="ECO:0000313" key="8">
    <source>
        <dbReference type="Proteomes" id="UP000472271"/>
    </source>
</evidence>
<feature type="transmembrane region" description="Helical" evidence="6">
    <location>
        <begin position="107"/>
        <end position="127"/>
    </location>
</feature>
<comment type="subcellular location">
    <subcellularLocation>
        <location evidence="1">Membrane</location>
        <topology evidence="1">Multi-pass membrane protein</topology>
    </subcellularLocation>
</comment>
<proteinExistence type="inferred from homology"/>
<dbReference type="GO" id="GO:0016020">
    <property type="term" value="C:membrane"/>
    <property type="evidence" value="ECO:0007669"/>
    <property type="project" value="UniProtKB-SubCell"/>
</dbReference>
<evidence type="ECO:0000256" key="3">
    <source>
        <dbReference type="ARBA" id="ARBA00022692"/>
    </source>
</evidence>
<reference evidence="7" key="2">
    <citation type="submission" date="2025-08" db="UniProtKB">
        <authorList>
            <consortium name="Ensembl"/>
        </authorList>
    </citation>
    <scope>IDENTIFICATION</scope>
</reference>
<dbReference type="PANTHER" id="PTHR23320:SF129">
    <property type="entry name" value="MEMBRANE-SPANNING 4-DOMAINS SUBFAMILY A MEMBER 15"/>
    <property type="match status" value="1"/>
</dbReference>
<dbReference type="Pfam" id="PF04103">
    <property type="entry name" value="CD20"/>
    <property type="match status" value="1"/>
</dbReference>
<dbReference type="Ensembl" id="ENSSORT00005005517.1">
    <property type="protein sequence ID" value="ENSSORP00005005360.1"/>
    <property type="gene ID" value="ENSSORG00005003182.1"/>
</dbReference>